<protein>
    <submittedName>
        <fullName evidence="1">Uncharacterized protein</fullName>
    </submittedName>
</protein>
<dbReference type="HOGENOM" id="CLU_436607_0_0_0"/>
<keyword evidence="2" id="KW-1185">Reference proteome</keyword>
<dbReference type="InterPro" id="IPR017853">
    <property type="entry name" value="GH"/>
</dbReference>
<dbReference type="SUPFAM" id="SSF51445">
    <property type="entry name" value="(Trans)glycosidases"/>
    <property type="match status" value="1"/>
</dbReference>
<dbReference type="KEGG" id="cag:Cagg_3528"/>
<sequence>MTLSLRLVDINGPFIDPSAPVRNWSSFPFSQIDLPTPPYVDEARLQRGVARARAYLAAVQAQGYTGIVIDNLAHLVMFDQAPQAYYAPDSPFRLRALAYRRALLPLLHDAAARGMQVYVTCDMQWMTDELRRVVGPIATDNPQLAALNRAALIDLFTALPMVSGVIVRIGETGGAHDVASYTGHLIYHEVAAIRHLIATLLPVCAQFDRHLIIRTWTLGIGEAGDLLCSPERYAAVFADQRDPHLLVSIKHTPADFFRLLPPNPTLGLPGPRQIVELQNRREYELFGLVPSGLVGLHSAVIRRAARDPQCVGMWAWNSTGGWGGGGASIGPNGWNLWTEAGSALTAALAIHPERDAEQFVSEWFDQRLIGYDSAFVRAVTTAYLESERLIEQGWYLGHAPGMRRIGGIVVPSLLWVWWMRPTAALPVWVYLAETLGEIEPVIARTEQAVQQAQHLYEQVAMYAPPDDPLAQQLVTSLAYLVDALTIAWHTRSCLLRFVTIVQREQADSVRLRTLFYSKGVQLRAAIRRHREQWGGRSDFPPLELTELTAFLDRWEQAPNWLRQQVRLAAWLVTLARRQPPRSARARALFSVLFPTRWRRRLLQTTLPWLNRRFDLLPTIFFETGPSIGEWAR</sequence>
<dbReference type="EMBL" id="CP001337">
    <property type="protein sequence ID" value="ACL26367.1"/>
    <property type="molecule type" value="Genomic_DNA"/>
</dbReference>
<dbReference type="RefSeq" id="WP_015942213.1">
    <property type="nucleotide sequence ID" value="NC_011831.1"/>
</dbReference>
<evidence type="ECO:0000313" key="1">
    <source>
        <dbReference type="EMBL" id="ACL26367.1"/>
    </source>
</evidence>
<reference evidence="1" key="1">
    <citation type="submission" date="2008-12" db="EMBL/GenBank/DDBJ databases">
        <title>Complete sequence of Chloroflexus aggregans DSM 9485.</title>
        <authorList>
            <consortium name="US DOE Joint Genome Institute"/>
            <person name="Lucas S."/>
            <person name="Copeland A."/>
            <person name="Lapidus A."/>
            <person name="Glavina del Rio T."/>
            <person name="Dalin E."/>
            <person name="Tice H."/>
            <person name="Pitluck S."/>
            <person name="Foster B."/>
            <person name="Larimer F."/>
            <person name="Land M."/>
            <person name="Hauser L."/>
            <person name="Kyrpides N."/>
            <person name="Mikhailova N."/>
            <person name="Bryant D."/>
            <person name="Richardson P."/>
        </authorList>
    </citation>
    <scope>NUCLEOTIDE SEQUENCE</scope>
    <source>
        <strain evidence="1">DSM 9485</strain>
    </source>
</reference>
<gene>
    <name evidence="1" type="ordered locus">Cagg_3528</name>
</gene>
<dbReference type="Proteomes" id="UP000002508">
    <property type="component" value="Chromosome"/>
</dbReference>
<dbReference type="STRING" id="326427.Cagg_3528"/>
<dbReference type="eggNOG" id="ENOG502Z9QT">
    <property type="taxonomic scope" value="Bacteria"/>
</dbReference>
<organism evidence="1 2">
    <name type="scientific">Chloroflexus aggregans (strain MD-66 / DSM 9485)</name>
    <dbReference type="NCBI Taxonomy" id="326427"/>
    <lineage>
        <taxon>Bacteria</taxon>
        <taxon>Bacillati</taxon>
        <taxon>Chloroflexota</taxon>
        <taxon>Chloroflexia</taxon>
        <taxon>Chloroflexales</taxon>
        <taxon>Chloroflexineae</taxon>
        <taxon>Chloroflexaceae</taxon>
        <taxon>Chloroflexus</taxon>
    </lineage>
</organism>
<dbReference type="AlphaFoldDB" id="B8G9L4"/>
<proteinExistence type="predicted"/>
<dbReference type="OrthoDB" id="339499at2"/>
<evidence type="ECO:0000313" key="2">
    <source>
        <dbReference type="Proteomes" id="UP000002508"/>
    </source>
</evidence>
<name>B8G9L4_CHLAD</name>
<accession>B8G9L4</accession>